<proteinExistence type="predicted"/>
<feature type="domain" description="Polysaccharide pyruvyl transferase" evidence="1">
    <location>
        <begin position="19"/>
        <end position="309"/>
    </location>
</feature>
<name>A0A6I3KLA2_9HYPH</name>
<dbReference type="Proteomes" id="UP000440694">
    <property type="component" value="Unassembled WGS sequence"/>
</dbReference>
<organism evidence="2 3">
    <name type="scientific">Hyphomicrobium album</name>
    <dbReference type="NCBI Taxonomy" id="2665159"/>
    <lineage>
        <taxon>Bacteria</taxon>
        <taxon>Pseudomonadati</taxon>
        <taxon>Pseudomonadota</taxon>
        <taxon>Alphaproteobacteria</taxon>
        <taxon>Hyphomicrobiales</taxon>
        <taxon>Hyphomicrobiaceae</taxon>
        <taxon>Hyphomicrobium</taxon>
    </lineage>
</organism>
<evidence type="ECO:0000259" key="1">
    <source>
        <dbReference type="Pfam" id="PF04230"/>
    </source>
</evidence>
<dbReference type="InterPro" id="IPR007345">
    <property type="entry name" value="Polysacch_pyruvyl_Trfase"/>
</dbReference>
<evidence type="ECO:0000313" key="3">
    <source>
        <dbReference type="Proteomes" id="UP000440694"/>
    </source>
</evidence>
<dbReference type="Pfam" id="PF04230">
    <property type="entry name" value="PS_pyruv_trans"/>
    <property type="match status" value="1"/>
</dbReference>
<sequence length="385" mass="42395">MTSRNRRLRVLHLASFAGNIGDVANHAGARRMLGEHLDFALEYTELEIREFYWTKRPFDDAFVDYANTFDLLLIGGGNYFELWVERSATGTSIDISPQCLARLKVPTLFFAIGVDIGQGYSKATAQRFDDFISEVLARSDMFVCVRNDGSSKALCEVLGAARAQTIPVLPDGGFFAVPSPDVAAERPASRRIGINIAGDMLERRFNAELSAGEFLKELASACTTLLDADPTLGIDLRAHIWRDVALLAELMSLLPDRYLRRRIFVGQLVPSREGLDDFLDSYGAFDLVLGMRFHANVCPLGMGVPARGLLNYPQVALLYEELEMTDRLVDVRHPGCGVAIADAVVADLANLAPLRRRCLSLRAGLDAQACDTLASINTWLHAGLR</sequence>
<accession>A0A6I3KLA2</accession>
<reference evidence="2 3" key="1">
    <citation type="submission" date="2019-11" db="EMBL/GenBank/DDBJ databases">
        <title>Identification of a novel strain.</title>
        <authorList>
            <person name="Xu Q."/>
            <person name="Wang G."/>
        </authorList>
    </citation>
    <scope>NUCLEOTIDE SEQUENCE [LARGE SCALE GENOMIC DNA]</scope>
    <source>
        <strain evidence="3">xq</strain>
    </source>
</reference>
<keyword evidence="3" id="KW-1185">Reference proteome</keyword>
<dbReference type="AlphaFoldDB" id="A0A6I3KLA2"/>
<protein>
    <recommendedName>
        <fullName evidence="1">Polysaccharide pyruvyl transferase domain-containing protein</fullName>
    </recommendedName>
</protein>
<gene>
    <name evidence="2" type="ORF">GIW81_10020</name>
</gene>
<evidence type="ECO:0000313" key="2">
    <source>
        <dbReference type="EMBL" id="MTD94666.1"/>
    </source>
</evidence>
<comment type="caution">
    <text evidence="2">The sequence shown here is derived from an EMBL/GenBank/DDBJ whole genome shotgun (WGS) entry which is preliminary data.</text>
</comment>
<dbReference type="EMBL" id="WMBQ01000001">
    <property type="protein sequence ID" value="MTD94666.1"/>
    <property type="molecule type" value="Genomic_DNA"/>
</dbReference>